<dbReference type="Gene3D" id="3.80.10.10">
    <property type="entry name" value="Ribonuclease Inhibitor"/>
    <property type="match status" value="1"/>
</dbReference>
<dbReference type="OrthoDB" id="1678879at2759"/>
<reference evidence="2 3" key="2">
    <citation type="journal article" date="2017" name="J. Anim. Genet.">
        <title>Multiple reference genome sequences of hot pepper reveal the massive evolution of plant disease resistance genes by retroduplication.</title>
        <authorList>
            <person name="Kim S."/>
            <person name="Park J."/>
            <person name="Yeom S.-I."/>
            <person name="Kim Y.-M."/>
            <person name="Seo E."/>
            <person name="Kim K.-T."/>
            <person name="Kim M.-S."/>
            <person name="Lee J.M."/>
            <person name="Cheong K."/>
            <person name="Shin H.-S."/>
            <person name="Kim S.-B."/>
            <person name="Han K."/>
            <person name="Lee J."/>
            <person name="Park M."/>
            <person name="Lee H.-A."/>
            <person name="Lee H.-Y."/>
            <person name="Lee Y."/>
            <person name="Oh S."/>
            <person name="Lee J.H."/>
            <person name="Choi E."/>
            <person name="Choi E."/>
            <person name="Lee S.E."/>
            <person name="Jeon J."/>
            <person name="Kim H."/>
            <person name="Choi G."/>
            <person name="Song H."/>
            <person name="Lee J."/>
            <person name="Lee S.-C."/>
            <person name="Kwon J.-K."/>
            <person name="Lee H.-Y."/>
            <person name="Koo N."/>
            <person name="Hong Y."/>
            <person name="Kim R.W."/>
            <person name="Kang W.-H."/>
            <person name="Huh J.H."/>
            <person name="Kang B.-C."/>
            <person name="Yang T.-J."/>
            <person name="Lee Y.-H."/>
            <person name="Bennetzen J.L."/>
            <person name="Choi D."/>
        </authorList>
    </citation>
    <scope>NUCLEOTIDE SEQUENCE [LARGE SCALE GENOMIC DNA]</scope>
    <source>
        <strain evidence="2 3">cv. PBC81</strain>
    </source>
</reference>
<dbReference type="Proteomes" id="UP000224567">
    <property type="component" value="Unassembled WGS sequence"/>
</dbReference>
<evidence type="ECO:0000313" key="1">
    <source>
        <dbReference type="EMBL" id="PHT24912.1"/>
    </source>
</evidence>
<dbReference type="SUPFAM" id="SSF52047">
    <property type="entry name" value="RNI-like"/>
    <property type="match status" value="1"/>
</dbReference>
<comment type="caution">
    <text evidence="2">The sequence shown here is derived from an EMBL/GenBank/DDBJ whole genome shotgun (WGS) entry which is preliminary data.</text>
</comment>
<evidence type="ECO:0000313" key="2">
    <source>
        <dbReference type="EMBL" id="PHT52089.1"/>
    </source>
</evidence>
<proteinExistence type="predicted"/>
<dbReference type="EMBL" id="MLFT02004438">
    <property type="protein sequence ID" value="PHT24912.1"/>
    <property type="molecule type" value="Genomic_DNA"/>
</dbReference>
<dbReference type="AlphaFoldDB" id="A0A2G2X3S8"/>
<name>A0A2G2X3S8_CAPBA</name>
<protein>
    <submittedName>
        <fullName evidence="2">Uncharacterized protein</fullName>
    </submittedName>
</protein>
<reference evidence="2 3" key="1">
    <citation type="journal article" date="2017" name="Genome Biol.">
        <title>New reference genome sequences of hot pepper reveal the massive evolution of plant disease-resistance genes by retroduplication.</title>
        <authorList>
            <person name="Kim S."/>
            <person name="Park J."/>
            <person name="Yeom S.I."/>
            <person name="Kim Y.M."/>
            <person name="Seo E."/>
            <person name="Kim K.T."/>
            <person name="Kim M.S."/>
            <person name="Lee J.M."/>
            <person name="Cheong K."/>
            <person name="Shin H.S."/>
            <person name="Kim S.B."/>
            <person name="Han K."/>
            <person name="Lee J."/>
            <person name="Park M."/>
            <person name="Lee H.A."/>
            <person name="Lee H.Y."/>
            <person name="Lee Y."/>
            <person name="Oh S."/>
            <person name="Lee J.H."/>
            <person name="Choi E."/>
            <person name="Choi E."/>
            <person name="Lee S.E."/>
            <person name="Jeon J."/>
            <person name="Kim H."/>
            <person name="Choi G."/>
            <person name="Song H."/>
            <person name="Lee J."/>
            <person name="Lee S.C."/>
            <person name="Kwon J.K."/>
            <person name="Lee H.Y."/>
            <person name="Koo N."/>
            <person name="Hong Y."/>
            <person name="Kim R.W."/>
            <person name="Kang W.H."/>
            <person name="Huh J.H."/>
            <person name="Kang B.C."/>
            <person name="Yang T.J."/>
            <person name="Lee Y.H."/>
            <person name="Bennetzen J.L."/>
            <person name="Choi D."/>
        </authorList>
    </citation>
    <scope>NUCLEOTIDE SEQUENCE [LARGE SCALE GENOMIC DNA]</scope>
    <source>
        <strain evidence="3">cv. PBC81</strain>
        <strain evidence="2">PBC81</strain>
        <tissue evidence="2">Leaf</tissue>
    </source>
</reference>
<dbReference type="InterPro" id="IPR032675">
    <property type="entry name" value="LRR_dom_sf"/>
</dbReference>
<accession>A0A2G2X3S8</accession>
<gene>
    <name evidence="2" type="ORF">CQW23_06551</name>
    <name evidence="1" type="ORF">CQW23_35431</name>
</gene>
<evidence type="ECO:0000313" key="3">
    <source>
        <dbReference type="Proteomes" id="UP000224567"/>
    </source>
</evidence>
<organism evidence="2 3">
    <name type="scientific">Capsicum baccatum</name>
    <name type="common">Peruvian pepper</name>
    <dbReference type="NCBI Taxonomy" id="33114"/>
    <lineage>
        <taxon>Eukaryota</taxon>
        <taxon>Viridiplantae</taxon>
        <taxon>Streptophyta</taxon>
        <taxon>Embryophyta</taxon>
        <taxon>Tracheophyta</taxon>
        <taxon>Spermatophyta</taxon>
        <taxon>Magnoliopsida</taxon>
        <taxon>eudicotyledons</taxon>
        <taxon>Gunneridae</taxon>
        <taxon>Pentapetalae</taxon>
        <taxon>asterids</taxon>
        <taxon>lamiids</taxon>
        <taxon>Solanales</taxon>
        <taxon>Solanaceae</taxon>
        <taxon>Solanoideae</taxon>
        <taxon>Capsiceae</taxon>
        <taxon>Capsicum</taxon>
    </lineage>
</organism>
<keyword evidence="3" id="KW-1185">Reference proteome</keyword>
<sequence>MKEKRVDEAEDQMSKLPEPILHHFTGLLLAKDAGQICTLSKTCSFDSLPEELFVAKGLNILNLRGFKFELPPDHGIKFSSLQKLRLTDTYLDEQHVQALCASRIGLENLRLCCRRLASLQIAETEDDLANLPS</sequence>
<dbReference type="EMBL" id="MLFT02000003">
    <property type="protein sequence ID" value="PHT52089.1"/>
    <property type="molecule type" value="Genomic_DNA"/>
</dbReference>